<dbReference type="PROSITE" id="PS51318">
    <property type="entry name" value="TAT"/>
    <property type="match status" value="1"/>
</dbReference>
<dbReference type="Pfam" id="PF01547">
    <property type="entry name" value="SBP_bac_1"/>
    <property type="match status" value="1"/>
</dbReference>
<dbReference type="GO" id="GO:0042956">
    <property type="term" value="P:maltodextrin transmembrane transport"/>
    <property type="evidence" value="ECO:0007669"/>
    <property type="project" value="TreeGrafter"/>
</dbReference>
<protein>
    <submittedName>
        <fullName evidence="5">Sugar ABC transporter substrate-binding protein</fullName>
    </submittedName>
</protein>
<dbReference type="InterPro" id="IPR006311">
    <property type="entry name" value="TAT_signal"/>
</dbReference>
<dbReference type="OrthoDB" id="9805950at2"/>
<dbReference type="PANTHER" id="PTHR30061">
    <property type="entry name" value="MALTOSE-BINDING PERIPLASMIC PROTEIN"/>
    <property type="match status" value="1"/>
</dbReference>
<evidence type="ECO:0000256" key="2">
    <source>
        <dbReference type="ARBA" id="ARBA00022448"/>
    </source>
</evidence>
<evidence type="ECO:0000256" key="4">
    <source>
        <dbReference type="ARBA" id="ARBA00022764"/>
    </source>
</evidence>
<dbReference type="GO" id="GO:1901982">
    <property type="term" value="F:maltose binding"/>
    <property type="evidence" value="ECO:0007669"/>
    <property type="project" value="TreeGrafter"/>
</dbReference>
<dbReference type="KEGG" id="pstg:E8M01_22800"/>
<keyword evidence="2" id="KW-0813">Transport</keyword>
<dbReference type="SUPFAM" id="SSF53850">
    <property type="entry name" value="Periplasmic binding protein-like II"/>
    <property type="match status" value="1"/>
</dbReference>
<keyword evidence="3" id="KW-0732">Signal</keyword>
<name>A0A4D7B1Z5_9HYPH</name>
<evidence type="ECO:0000313" key="5">
    <source>
        <dbReference type="EMBL" id="QCI66821.1"/>
    </source>
</evidence>
<comment type="similarity">
    <text evidence="1">Belongs to the bacterial solute-binding protein 1 family.</text>
</comment>
<evidence type="ECO:0000256" key="3">
    <source>
        <dbReference type="ARBA" id="ARBA00022729"/>
    </source>
</evidence>
<evidence type="ECO:0000256" key="1">
    <source>
        <dbReference type="ARBA" id="ARBA00008520"/>
    </source>
</evidence>
<dbReference type="RefSeq" id="WP_136962260.1">
    <property type="nucleotide sequence ID" value="NZ_CP039690.1"/>
</dbReference>
<dbReference type="EMBL" id="CP039690">
    <property type="protein sequence ID" value="QCI66821.1"/>
    <property type="molecule type" value="Genomic_DNA"/>
</dbReference>
<dbReference type="Gene3D" id="3.40.190.10">
    <property type="entry name" value="Periplasmic binding protein-like II"/>
    <property type="match status" value="2"/>
</dbReference>
<dbReference type="AlphaFoldDB" id="A0A4D7B1Z5"/>
<proteinExistence type="inferred from homology"/>
<reference evidence="5 6" key="1">
    <citation type="submission" date="2019-04" db="EMBL/GenBank/DDBJ databases">
        <title>Phreatobacter aquaticus sp. nov.</title>
        <authorList>
            <person name="Choi A."/>
        </authorList>
    </citation>
    <scope>NUCLEOTIDE SEQUENCE [LARGE SCALE GENOMIC DNA]</scope>
    <source>
        <strain evidence="5 6">KCTC 52518</strain>
    </source>
</reference>
<dbReference type="Proteomes" id="UP000298781">
    <property type="component" value="Chromosome"/>
</dbReference>
<evidence type="ECO:0000313" key="6">
    <source>
        <dbReference type="Proteomes" id="UP000298781"/>
    </source>
</evidence>
<organism evidence="5 6">
    <name type="scientific">Phreatobacter stygius</name>
    <dbReference type="NCBI Taxonomy" id="1940610"/>
    <lineage>
        <taxon>Bacteria</taxon>
        <taxon>Pseudomonadati</taxon>
        <taxon>Pseudomonadota</taxon>
        <taxon>Alphaproteobacteria</taxon>
        <taxon>Hyphomicrobiales</taxon>
        <taxon>Phreatobacteraceae</taxon>
        <taxon>Phreatobacter</taxon>
    </lineage>
</organism>
<dbReference type="PANTHER" id="PTHR30061:SF50">
    <property type="entry name" value="MALTOSE_MALTODEXTRIN-BINDING PERIPLASMIC PROTEIN"/>
    <property type="match status" value="1"/>
</dbReference>
<keyword evidence="6" id="KW-1185">Reference proteome</keyword>
<sequence length="415" mass="44998">MTGLTRRTALGGLATAGLAAGGLAGRAKAQTAVTLKIAYPAWDSTEQQKAVTGIFADYERLNPNVKIELISLPFPVLRQRLVVSARAGDPPDIAYCDGRWVPEMAAPGLLQDITQEVGKLDRADWYEEPWRGATLNQRLFAVPDRIDPWMVYYNTDLFEKAGIATFPKTMEELAETAKKLTIGGVYGWGLLGAKDASLISRYINFLYAFHGDLLTPDGKKSAFAQPESIAALRFYTDLLVKHKAAQPSAMANGLNDVNQLFLTGRAAMIIDGPWRAGSLREQAPNLKWSVAQLPPAAGKSPRYLTSSWYYAMFKGGRNQAEAFRFVEFLLKPENMAKSVVTLPARKSAARDARFATPAYAPWLAAVPAAIPFTVTAKFTEIADVVGDAVQQVLAGRATAEAAAADASKRIDGLLA</sequence>
<gene>
    <name evidence="5" type="ORF">E8M01_22800</name>
</gene>
<dbReference type="InterPro" id="IPR006059">
    <property type="entry name" value="SBP"/>
</dbReference>
<dbReference type="CDD" id="cd13585">
    <property type="entry name" value="PBP2_TMBP_like"/>
    <property type="match status" value="1"/>
</dbReference>
<dbReference type="GO" id="GO:0055052">
    <property type="term" value="C:ATP-binding cassette (ABC) transporter complex, substrate-binding subunit-containing"/>
    <property type="evidence" value="ECO:0007669"/>
    <property type="project" value="TreeGrafter"/>
</dbReference>
<dbReference type="GO" id="GO:0015768">
    <property type="term" value="P:maltose transport"/>
    <property type="evidence" value="ECO:0007669"/>
    <property type="project" value="TreeGrafter"/>
</dbReference>
<accession>A0A4D7B1Z5</accession>
<keyword evidence="4" id="KW-0574">Periplasm</keyword>